<evidence type="ECO:0000313" key="1">
    <source>
        <dbReference type="EMBL" id="AGY59044.1"/>
    </source>
</evidence>
<accession>U5QN61</accession>
<dbReference type="AlphaFoldDB" id="U5QN61"/>
<evidence type="ECO:0000313" key="2">
    <source>
        <dbReference type="Proteomes" id="UP000017396"/>
    </source>
</evidence>
<organism evidence="1 2">
    <name type="scientific">Gloeobacter kilaueensis (strain ATCC BAA-2537 / CCAP 1431/1 / ULC 316 / JS1)</name>
    <dbReference type="NCBI Taxonomy" id="1183438"/>
    <lineage>
        <taxon>Bacteria</taxon>
        <taxon>Bacillati</taxon>
        <taxon>Cyanobacteriota</taxon>
        <taxon>Cyanophyceae</taxon>
        <taxon>Gloeobacterales</taxon>
        <taxon>Gloeobacteraceae</taxon>
        <taxon>Gloeobacter</taxon>
    </lineage>
</organism>
<dbReference type="KEGG" id="glj:GKIL_2798"/>
<dbReference type="STRING" id="1183438.GKIL_2798"/>
<gene>
    <name evidence="1" type="ORF">GKIL_2798</name>
</gene>
<dbReference type="RefSeq" id="WP_023174261.1">
    <property type="nucleotide sequence ID" value="NC_022600.1"/>
</dbReference>
<name>U5QN61_GLOK1</name>
<dbReference type="eggNOG" id="ENOG502Z9C0">
    <property type="taxonomic scope" value="Bacteria"/>
</dbReference>
<proteinExistence type="predicted"/>
<protein>
    <recommendedName>
        <fullName evidence="3">Glycosyltransferase</fullName>
    </recommendedName>
</protein>
<reference evidence="1 2" key="1">
    <citation type="journal article" date="2013" name="PLoS ONE">
        <title>Cultivation and Complete Genome Sequencing of Gloeobacter kilaueensis sp. nov., from a Lava Cave in Kilauea Caldera, Hawai'i.</title>
        <authorList>
            <person name="Saw J.H."/>
            <person name="Schatz M."/>
            <person name="Brown M.V."/>
            <person name="Kunkel D.D."/>
            <person name="Foster J.S."/>
            <person name="Shick H."/>
            <person name="Christensen S."/>
            <person name="Hou S."/>
            <person name="Wan X."/>
            <person name="Donachie S.P."/>
        </authorList>
    </citation>
    <scope>NUCLEOTIDE SEQUENCE [LARGE SCALE GENOMIC DNA]</scope>
    <source>
        <strain evidence="2">JS</strain>
    </source>
</reference>
<dbReference type="Proteomes" id="UP000017396">
    <property type="component" value="Chromosome"/>
</dbReference>
<dbReference type="EMBL" id="CP003587">
    <property type="protein sequence ID" value="AGY59044.1"/>
    <property type="molecule type" value="Genomic_DNA"/>
</dbReference>
<keyword evidence="2" id="KW-1185">Reference proteome</keyword>
<dbReference type="OrthoDB" id="503364at2"/>
<dbReference type="HOGENOM" id="CLU_690233_0_0_3"/>
<evidence type="ECO:0008006" key="3">
    <source>
        <dbReference type="Google" id="ProtNLM"/>
    </source>
</evidence>
<sequence>MLKIYFYCCEAGPPERTAYQHGLVCLAEGLQELGQPFYANIDCWPLTPGREAYLFRHDPHIEPEDCDVVVLDHSWTVYGRTLPPAVLQPRRRFAVVYVDHADGVYTPAWQPPICDFDWILRPHSNERFAYPARFVPWAFGLSSRILQALPGLPQFETRKRSVLSNYRSTHPLRQLANSLFLPRLRSLLTIDATVEALAPPEASADHRLQWEQTGRRHDPRYYARLLGSTACACFGGLLQPPLIGNTPLLHWWDSWRFWEALAAGSVAFHADFEKYGAALPVMPQNWQHYIGIDFDNLQPAIERLMDEPEILETISNQGRQWAIAHYAPLPVARRLLALLES</sequence>